<keyword evidence="3" id="KW-1185">Reference proteome</keyword>
<protein>
    <submittedName>
        <fullName evidence="2">Uncharacterized protein</fullName>
    </submittedName>
</protein>
<evidence type="ECO:0000313" key="3">
    <source>
        <dbReference type="Proteomes" id="UP000076798"/>
    </source>
</evidence>
<organism evidence="2 3">
    <name type="scientific">Sistotremastrum suecicum HHB10207 ss-3</name>
    <dbReference type="NCBI Taxonomy" id="1314776"/>
    <lineage>
        <taxon>Eukaryota</taxon>
        <taxon>Fungi</taxon>
        <taxon>Dikarya</taxon>
        <taxon>Basidiomycota</taxon>
        <taxon>Agaricomycotina</taxon>
        <taxon>Agaricomycetes</taxon>
        <taxon>Sistotremastrales</taxon>
        <taxon>Sistotremastraceae</taxon>
        <taxon>Sistotremastrum</taxon>
    </lineage>
</organism>
<evidence type="ECO:0000256" key="1">
    <source>
        <dbReference type="SAM" id="MobiDB-lite"/>
    </source>
</evidence>
<accession>A0A166D9Z9</accession>
<sequence length="189" mass="20238">MSIAEVFNPFTPDHTSQGWGSTLDHASAGVTANDYHAYTGLVGHGNLARGQPKDVTMHNGTAWTGGGQVFGGTYDPHYGTGPTPGSGPPRYDENLYATNQASPTQYSPASQASGLHGGPNAHQRGIEKKSRNKLFDAFIAIRNALRKLGGHIPKGKADLLFHVAGIIEEYYKQKEEDKKRAAMAGYEAV</sequence>
<feature type="compositionally biased region" description="Polar residues" evidence="1">
    <location>
        <begin position="96"/>
        <end position="113"/>
    </location>
</feature>
<gene>
    <name evidence="2" type="ORF">SISSUDRAFT_1047249</name>
</gene>
<name>A0A166D9Z9_9AGAM</name>
<evidence type="ECO:0000313" key="2">
    <source>
        <dbReference type="EMBL" id="KZT38295.1"/>
    </source>
</evidence>
<dbReference type="AlphaFoldDB" id="A0A166D9Z9"/>
<dbReference type="EMBL" id="KV428066">
    <property type="protein sequence ID" value="KZT38295.1"/>
    <property type="molecule type" value="Genomic_DNA"/>
</dbReference>
<feature type="region of interest" description="Disordered" evidence="1">
    <location>
        <begin position="73"/>
        <end position="126"/>
    </location>
</feature>
<dbReference type="Proteomes" id="UP000076798">
    <property type="component" value="Unassembled WGS sequence"/>
</dbReference>
<reference evidence="2 3" key="1">
    <citation type="journal article" date="2016" name="Mol. Biol. Evol.">
        <title>Comparative Genomics of Early-Diverging Mushroom-Forming Fungi Provides Insights into the Origins of Lignocellulose Decay Capabilities.</title>
        <authorList>
            <person name="Nagy L.G."/>
            <person name="Riley R."/>
            <person name="Tritt A."/>
            <person name="Adam C."/>
            <person name="Daum C."/>
            <person name="Floudas D."/>
            <person name="Sun H."/>
            <person name="Yadav J.S."/>
            <person name="Pangilinan J."/>
            <person name="Larsson K.H."/>
            <person name="Matsuura K."/>
            <person name="Barry K."/>
            <person name="Labutti K."/>
            <person name="Kuo R."/>
            <person name="Ohm R.A."/>
            <person name="Bhattacharya S.S."/>
            <person name="Shirouzu T."/>
            <person name="Yoshinaga Y."/>
            <person name="Martin F.M."/>
            <person name="Grigoriev I.V."/>
            <person name="Hibbett D.S."/>
        </authorList>
    </citation>
    <scope>NUCLEOTIDE SEQUENCE [LARGE SCALE GENOMIC DNA]</scope>
    <source>
        <strain evidence="2 3">HHB10207 ss-3</strain>
    </source>
</reference>
<proteinExistence type="predicted"/>